<keyword evidence="3" id="KW-1185">Reference proteome</keyword>
<gene>
    <name evidence="2" type="ORF">FA15DRAFT_723963</name>
</gene>
<sequence length="288" mass="31759">MILTPRFRPPVAQEYISTEGMIVARWGLLTLSLSMSITGLISAAEGTLSTLDALVLAHILVIPDVASVLNLRNYYFLAYVPKADDEIAMATHNLKRGGAGTLLPLLNWLQSGSACAYGLYVARNLLNLGTHPECNRYLKWSSPSDIASLQKGLMGGWAILAIYFCTRTLGVVTYSPDDPPDILPVRVRVALIGKKGTTDPLKSRVLRKRALIIIFRAGALMYTTGIYIYIVYTTEKSLELNNAQLVSRDGLSFGQILPLVITVIEVLKLCSRIKSRLTPFAWDWLCVE</sequence>
<accession>A0A5C3L4F1</accession>
<dbReference type="EMBL" id="ML210164">
    <property type="protein sequence ID" value="TFK27482.1"/>
    <property type="molecule type" value="Genomic_DNA"/>
</dbReference>
<keyword evidence="1" id="KW-0812">Transmembrane</keyword>
<feature type="transmembrane region" description="Helical" evidence="1">
    <location>
        <begin position="252"/>
        <end position="270"/>
    </location>
</feature>
<name>A0A5C3L4F1_COPMA</name>
<feature type="transmembrane region" description="Helical" evidence="1">
    <location>
        <begin position="21"/>
        <end position="41"/>
    </location>
</feature>
<evidence type="ECO:0000256" key="1">
    <source>
        <dbReference type="SAM" id="Phobius"/>
    </source>
</evidence>
<evidence type="ECO:0000313" key="2">
    <source>
        <dbReference type="EMBL" id="TFK27482.1"/>
    </source>
</evidence>
<dbReference type="AlphaFoldDB" id="A0A5C3L4F1"/>
<feature type="transmembrane region" description="Helical" evidence="1">
    <location>
        <begin position="210"/>
        <end position="232"/>
    </location>
</feature>
<keyword evidence="1" id="KW-0472">Membrane</keyword>
<organism evidence="2 3">
    <name type="scientific">Coprinopsis marcescibilis</name>
    <name type="common">Agaric fungus</name>
    <name type="synonym">Psathyrella marcescibilis</name>
    <dbReference type="NCBI Taxonomy" id="230819"/>
    <lineage>
        <taxon>Eukaryota</taxon>
        <taxon>Fungi</taxon>
        <taxon>Dikarya</taxon>
        <taxon>Basidiomycota</taxon>
        <taxon>Agaricomycotina</taxon>
        <taxon>Agaricomycetes</taxon>
        <taxon>Agaricomycetidae</taxon>
        <taxon>Agaricales</taxon>
        <taxon>Agaricineae</taxon>
        <taxon>Psathyrellaceae</taxon>
        <taxon>Coprinopsis</taxon>
    </lineage>
</organism>
<protein>
    <submittedName>
        <fullName evidence="2">Uncharacterized protein</fullName>
    </submittedName>
</protein>
<keyword evidence="1" id="KW-1133">Transmembrane helix</keyword>
<feature type="transmembrane region" description="Helical" evidence="1">
    <location>
        <begin position="53"/>
        <end position="71"/>
    </location>
</feature>
<dbReference type="Proteomes" id="UP000307440">
    <property type="component" value="Unassembled WGS sequence"/>
</dbReference>
<reference evidence="2 3" key="1">
    <citation type="journal article" date="2019" name="Nat. Ecol. Evol.">
        <title>Megaphylogeny resolves global patterns of mushroom evolution.</title>
        <authorList>
            <person name="Varga T."/>
            <person name="Krizsan K."/>
            <person name="Foldi C."/>
            <person name="Dima B."/>
            <person name="Sanchez-Garcia M."/>
            <person name="Sanchez-Ramirez S."/>
            <person name="Szollosi G.J."/>
            <person name="Szarkandi J.G."/>
            <person name="Papp V."/>
            <person name="Albert L."/>
            <person name="Andreopoulos W."/>
            <person name="Angelini C."/>
            <person name="Antonin V."/>
            <person name="Barry K.W."/>
            <person name="Bougher N.L."/>
            <person name="Buchanan P."/>
            <person name="Buyck B."/>
            <person name="Bense V."/>
            <person name="Catcheside P."/>
            <person name="Chovatia M."/>
            <person name="Cooper J."/>
            <person name="Damon W."/>
            <person name="Desjardin D."/>
            <person name="Finy P."/>
            <person name="Geml J."/>
            <person name="Haridas S."/>
            <person name="Hughes K."/>
            <person name="Justo A."/>
            <person name="Karasinski D."/>
            <person name="Kautmanova I."/>
            <person name="Kiss B."/>
            <person name="Kocsube S."/>
            <person name="Kotiranta H."/>
            <person name="LaButti K.M."/>
            <person name="Lechner B.E."/>
            <person name="Liimatainen K."/>
            <person name="Lipzen A."/>
            <person name="Lukacs Z."/>
            <person name="Mihaltcheva S."/>
            <person name="Morgado L.N."/>
            <person name="Niskanen T."/>
            <person name="Noordeloos M.E."/>
            <person name="Ohm R.A."/>
            <person name="Ortiz-Santana B."/>
            <person name="Ovrebo C."/>
            <person name="Racz N."/>
            <person name="Riley R."/>
            <person name="Savchenko A."/>
            <person name="Shiryaev A."/>
            <person name="Soop K."/>
            <person name="Spirin V."/>
            <person name="Szebenyi C."/>
            <person name="Tomsovsky M."/>
            <person name="Tulloss R.E."/>
            <person name="Uehling J."/>
            <person name="Grigoriev I.V."/>
            <person name="Vagvolgyi C."/>
            <person name="Papp T."/>
            <person name="Martin F.M."/>
            <person name="Miettinen O."/>
            <person name="Hibbett D.S."/>
            <person name="Nagy L.G."/>
        </authorList>
    </citation>
    <scope>NUCLEOTIDE SEQUENCE [LARGE SCALE GENOMIC DNA]</scope>
    <source>
        <strain evidence="2 3">CBS 121175</strain>
    </source>
</reference>
<proteinExistence type="predicted"/>
<evidence type="ECO:0000313" key="3">
    <source>
        <dbReference type="Proteomes" id="UP000307440"/>
    </source>
</evidence>